<sequence>MGVKKGFKHTEETKRKISEAHKGKKLSEEHKKKLSEVRKEKYCGKNHPFFGLKHSEETKRKLSEVHKGKHPSEETRKKLSEARKGEKNHNYGKHLSKEAKKKLSEAHKGKWDGELNPNWKGGVTLENKKIKNSIEYRLWREAVFARDNWTCQKYGVRGGELHPHHIQNFSEFPELRFAIDNGITLSKKAHMEFHNIYGRQNNTREQLEEFLSI</sequence>
<evidence type="ECO:0000313" key="3">
    <source>
        <dbReference type="EMBL" id="KUK77195.1"/>
    </source>
</evidence>
<evidence type="ECO:0000313" key="4">
    <source>
        <dbReference type="Proteomes" id="UP000053904"/>
    </source>
</evidence>
<evidence type="ECO:0000259" key="2">
    <source>
        <dbReference type="SMART" id="SM00496"/>
    </source>
</evidence>
<feature type="domain" description="Nuclease associated modular" evidence="2">
    <location>
        <begin position="91"/>
        <end position="107"/>
    </location>
</feature>
<protein>
    <submittedName>
        <fullName evidence="3">GIY-YIG catalytic domain-containing endonuclease</fullName>
    </submittedName>
</protein>
<keyword evidence="3" id="KW-0540">Nuclease</keyword>
<feature type="domain" description="Nuclease associated modular" evidence="2">
    <location>
        <begin position="22"/>
        <end position="38"/>
    </location>
</feature>
<comment type="caution">
    <text evidence="3">The sequence shown here is derived from an EMBL/GenBank/DDBJ whole genome shotgun (WGS) entry which is preliminary data.</text>
</comment>
<proteinExistence type="predicted"/>
<reference evidence="4" key="1">
    <citation type="journal article" date="2015" name="MBio">
        <title>Genome-Resolved Metagenomic Analysis Reveals Roles for Candidate Phyla and Other Microbial Community Members in Biogeochemical Transformations in Oil Reservoirs.</title>
        <authorList>
            <person name="Hu P."/>
            <person name="Tom L."/>
            <person name="Singh A."/>
            <person name="Thomas B.C."/>
            <person name="Baker B.J."/>
            <person name="Piceno Y.M."/>
            <person name="Andersen G.L."/>
            <person name="Banfield J.F."/>
        </authorList>
    </citation>
    <scope>NUCLEOTIDE SEQUENCE [LARGE SCALE GENOMIC DNA]</scope>
</reference>
<organism evidence="3 4">
    <name type="scientific">candidate division WS6 bacterium 34_10</name>
    <dbReference type="NCBI Taxonomy" id="1641389"/>
    <lineage>
        <taxon>Bacteria</taxon>
        <taxon>Candidatus Dojkabacteria</taxon>
    </lineage>
</organism>
<dbReference type="EMBL" id="LGGO01000056">
    <property type="protein sequence ID" value="KUK77195.1"/>
    <property type="molecule type" value="Genomic_DNA"/>
</dbReference>
<keyword evidence="3" id="KW-0378">Hydrolase</keyword>
<feature type="domain" description="Nuclease associated modular" evidence="2">
    <location>
        <begin position="5"/>
        <end position="21"/>
    </location>
</feature>
<gene>
    <name evidence="3" type="ORF">XD93_0476</name>
</gene>
<feature type="compositionally biased region" description="Basic and acidic residues" evidence="1">
    <location>
        <begin position="53"/>
        <end position="110"/>
    </location>
</feature>
<dbReference type="SUPFAM" id="SSF64496">
    <property type="entry name" value="DNA-binding domain of intron-encoded endonucleases"/>
    <property type="match status" value="2"/>
</dbReference>
<feature type="domain" description="Nuclease associated modular" evidence="2">
    <location>
        <begin position="50"/>
        <end position="66"/>
    </location>
</feature>
<dbReference type="SMART" id="SM00496">
    <property type="entry name" value="IENR2"/>
    <property type="match status" value="5"/>
</dbReference>
<feature type="region of interest" description="Disordered" evidence="1">
    <location>
        <begin position="1"/>
        <end position="110"/>
    </location>
</feature>
<dbReference type="InterPro" id="IPR003611">
    <property type="entry name" value="NUMOD3"/>
</dbReference>
<dbReference type="Proteomes" id="UP000053904">
    <property type="component" value="Unassembled WGS sequence"/>
</dbReference>
<dbReference type="Pfam" id="PF07460">
    <property type="entry name" value="NUMOD3"/>
    <property type="match status" value="2"/>
</dbReference>
<name>A0A101HHY4_9BACT</name>
<feature type="compositionally biased region" description="Basic and acidic residues" evidence="1">
    <location>
        <begin position="8"/>
        <end position="43"/>
    </location>
</feature>
<evidence type="ECO:0000256" key="1">
    <source>
        <dbReference type="SAM" id="MobiDB-lite"/>
    </source>
</evidence>
<dbReference type="GO" id="GO:0004519">
    <property type="term" value="F:endonuclease activity"/>
    <property type="evidence" value="ECO:0007669"/>
    <property type="project" value="UniProtKB-KW"/>
</dbReference>
<dbReference type="AlphaFoldDB" id="A0A101HHY4"/>
<dbReference type="GO" id="GO:0003677">
    <property type="term" value="F:DNA binding"/>
    <property type="evidence" value="ECO:0007669"/>
    <property type="project" value="InterPro"/>
</dbReference>
<keyword evidence="3" id="KW-0255">Endonuclease</keyword>
<accession>A0A101HHY4</accession>
<feature type="domain" description="Nuclease associated modular" evidence="2">
    <location>
        <begin position="67"/>
        <end position="83"/>
    </location>
</feature>